<dbReference type="GO" id="GO:0004345">
    <property type="term" value="F:glucose-6-phosphate dehydrogenase activity"/>
    <property type="evidence" value="ECO:0007669"/>
    <property type="project" value="UniProtKB-EC"/>
</dbReference>
<dbReference type="InterPro" id="IPR022675">
    <property type="entry name" value="G6P_DH_C"/>
</dbReference>
<feature type="binding site" evidence="7">
    <location>
        <position position="369"/>
    </location>
    <ligand>
        <name>substrate</name>
    </ligand>
</feature>
<evidence type="ECO:0000256" key="4">
    <source>
        <dbReference type="ARBA" id="ARBA00022857"/>
    </source>
</evidence>
<feature type="binding site" evidence="7">
    <location>
        <begin position="112"/>
        <end position="113"/>
    </location>
    <ligand>
        <name>NADP(+)</name>
        <dbReference type="ChEBI" id="CHEBI:58349"/>
    </ligand>
</feature>
<evidence type="ECO:0000256" key="6">
    <source>
        <dbReference type="ARBA" id="ARBA00023277"/>
    </source>
</evidence>
<dbReference type="Pfam" id="PF02781">
    <property type="entry name" value="G6PD_C"/>
    <property type="match status" value="1"/>
</dbReference>
<feature type="binding site" evidence="7">
    <location>
        <position position="69"/>
    </location>
    <ligand>
        <name>NADP(+)</name>
        <dbReference type="ChEBI" id="CHEBI:58349"/>
    </ligand>
</feature>
<evidence type="ECO:0000256" key="5">
    <source>
        <dbReference type="ARBA" id="ARBA00023002"/>
    </source>
</evidence>
<feature type="binding site" evidence="7">
    <location>
        <position position="269"/>
    </location>
    <ligand>
        <name>substrate</name>
    </ligand>
</feature>
<comment type="caution">
    <text evidence="11">The sequence shown here is derived from an EMBL/GenBank/DDBJ whole genome shotgun (WGS) entry which is preliminary data.</text>
</comment>
<evidence type="ECO:0000259" key="9">
    <source>
        <dbReference type="Pfam" id="PF00479"/>
    </source>
</evidence>
<evidence type="ECO:0000256" key="7">
    <source>
        <dbReference type="HAMAP-Rule" id="MF_00966"/>
    </source>
</evidence>
<comment type="function">
    <text evidence="7">Catalyzes the oxidation of glucose 6-phosphate to 6-phosphogluconolactone.</text>
</comment>
<dbReference type="EMBL" id="WTPX01000142">
    <property type="protein sequence ID" value="NNJ27337.1"/>
    <property type="molecule type" value="Genomic_DNA"/>
</dbReference>
<gene>
    <name evidence="7 11" type="primary">zwf</name>
    <name evidence="11" type="ORF">LzC2_34390</name>
</gene>
<keyword evidence="12" id="KW-1185">Reference proteome</keyword>
<keyword evidence="3 7" id="KW-0313">Glucose metabolism</keyword>
<evidence type="ECO:0000256" key="3">
    <source>
        <dbReference type="ARBA" id="ARBA00022526"/>
    </source>
</evidence>
<accession>A0ABX1VHM2</accession>
<dbReference type="Pfam" id="PF00479">
    <property type="entry name" value="G6PD_N"/>
    <property type="match status" value="1"/>
</dbReference>
<dbReference type="Proteomes" id="UP000609651">
    <property type="component" value="Unassembled WGS sequence"/>
</dbReference>
<sequence>MSDAPTAIRPIVQPVTDRILKSDGEAGAASFVIFGASGDLTARKLLPALYDLWQDGYLSDASPIIGVARRDKTDAEFREEMHVAVNEEARTAPIAPGDWDRFAARLFYRRLDIATPEQYPAWGESIKAIEREAGVTDRRIAYLAVGPSLFHDCVEALAGGGLIPEDDQDDHPPWLRVVVEKPFGTDLESAKELNHDLRVKLRETQLYRIDHYLGKETVQNVLMFRFGNGIFEPLFNRQHVDHVQITVSESQGIEGGRGGYYDTAGALRDVLQNHVLQLLALVAMEPPAKFAADDIRDEKRKVMEALRPGGEKLDDWAIAGQYVAANGKKGYLEEDRIKEGSTTEAFAALKCRVDNWRWSGVPFYLRTGKRLPEKLTEIAVQFKLPPMQLFRTVECSGDVCDLIGAQPNRLVFRVQPNEGIELSFSSKRPGMQYQIHPVRMDFDYSEAFPTKLPEAYERLLLDVMRGDRTLFTRDDELEAAWRFLDPILKAWAKPEHKPQEYPAGTWGPDAAEQLMSDSGRQWRGE</sequence>
<comment type="catalytic activity">
    <reaction evidence="7">
        <text>D-glucose 6-phosphate + NADP(+) = 6-phospho-D-glucono-1,5-lactone + NADPH + H(+)</text>
        <dbReference type="Rhea" id="RHEA:15841"/>
        <dbReference type="ChEBI" id="CHEBI:15378"/>
        <dbReference type="ChEBI" id="CHEBI:57783"/>
        <dbReference type="ChEBI" id="CHEBI:57955"/>
        <dbReference type="ChEBI" id="CHEBI:58349"/>
        <dbReference type="ChEBI" id="CHEBI:61548"/>
        <dbReference type="EC" id="1.1.1.49"/>
    </reaction>
</comment>
<organism evidence="11 12">
    <name type="scientific">Alienimonas chondri</name>
    <dbReference type="NCBI Taxonomy" id="2681879"/>
    <lineage>
        <taxon>Bacteria</taxon>
        <taxon>Pseudomonadati</taxon>
        <taxon>Planctomycetota</taxon>
        <taxon>Planctomycetia</taxon>
        <taxon>Planctomycetales</taxon>
        <taxon>Planctomycetaceae</taxon>
        <taxon>Alienimonas</taxon>
    </lineage>
</organism>
<evidence type="ECO:0000256" key="1">
    <source>
        <dbReference type="ARBA" id="ARBA00004937"/>
    </source>
</evidence>
<evidence type="ECO:0000313" key="12">
    <source>
        <dbReference type="Proteomes" id="UP000609651"/>
    </source>
</evidence>
<comment type="similarity">
    <text evidence="2 7">Belongs to the glucose-6-phosphate dehydrogenase family.</text>
</comment>
<dbReference type="SUPFAM" id="SSF55347">
    <property type="entry name" value="Glyceraldehyde-3-phosphate dehydrogenase-like, C-terminal domain"/>
    <property type="match status" value="1"/>
</dbReference>
<feature type="binding site" evidence="7">
    <location>
        <position position="215"/>
    </location>
    <ligand>
        <name>substrate</name>
    </ligand>
</feature>
<dbReference type="InterPro" id="IPR019796">
    <property type="entry name" value="G6P_DH_AS"/>
</dbReference>
<reference evidence="11 12" key="1">
    <citation type="journal article" date="2020" name="Syst. Appl. Microbiol.">
        <title>Alienimonas chondri sp. nov., a novel planctomycete isolated from the biofilm of the red alga Chondrus crispus.</title>
        <authorList>
            <person name="Vitorino I."/>
            <person name="Albuquerque L."/>
            <person name="Wiegand S."/>
            <person name="Kallscheuer N."/>
            <person name="da Costa M.S."/>
            <person name="Lobo-da-Cunha A."/>
            <person name="Jogler C."/>
            <person name="Lage O.M."/>
        </authorList>
    </citation>
    <scope>NUCLEOTIDE SEQUENCE [LARGE SCALE GENOMIC DNA]</scope>
    <source>
        <strain evidence="11 12">LzC2</strain>
    </source>
</reference>
<feature type="active site" description="Proton acceptor" evidence="7">
    <location>
        <position position="274"/>
    </location>
</feature>
<evidence type="ECO:0000256" key="8">
    <source>
        <dbReference type="SAM" id="MobiDB-lite"/>
    </source>
</evidence>
<keyword evidence="5 7" id="KW-0560">Oxidoreductase</keyword>
<feature type="binding site" evidence="7">
    <location>
        <position position="181"/>
    </location>
    <ligand>
        <name>NADP(+)</name>
        <dbReference type="ChEBI" id="CHEBI:58349"/>
    </ligand>
</feature>
<evidence type="ECO:0000256" key="2">
    <source>
        <dbReference type="ARBA" id="ARBA00009975"/>
    </source>
</evidence>
<dbReference type="SUPFAM" id="SSF51735">
    <property type="entry name" value="NAD(P)-binding Rossmann-fold domains"/>
    <property type="match status" value="1"/>
</dbReference>
<dbReference type="RefSeq" id="WP_315854714.1">
    <property type="nucleotide sequence ID" value="NZ_WTPX01000142.1"/>
</dbReference>
<dbReference type="PIRSF" id="PIRSF000110">
    <property type="entry name" value="G6PD"/>
    <property type="match status" value="1"/>
</dbReference>
<dbReference type="PRINTS" id="PR00079">
    <property type="entry name" value="G6PDHDRGNASE"/>
</dbReference>
<dbReference type="InterPro" id="IPR022674">
    <property type="entry name" value="G6P_DH_NAD-bd"/>
</dbReference>
<name>A0ABX1VHM2_9PLAN</name>
<keyword evidence="4 7" id="KW-0521">NADP</keyword>
<dbReference type="Gene3D" id="3.40.50.720">
    <property type="entry name" value="NAD(P)-binding Rossmann-like Domain"/>
    <property type="match status" value="1"/>
</dbReference>
<keyword evidence="6 7" id="KW-0119">Carbohydrate metabolism</keyword>
<dbReference type="PANTHER" id="PTHR23429:SF0">
    <property type="entry name" value="GLUCOSE-6-PHOSPHATE 1-DEHYDROGENASE"/>
    <property type="match status" value="1"/>
</dbReference>
<dbReference type="EC" id="1.1.1.49" evidence="7"/>
<dbReference type="PANTHER" id="PTHR23429">
    <property type="entry name" value="GLUCOSE-6-PHOSPHATE 1-DEHYDROGENASE G6PD"/>
    <property type="match status" value="1"/>
</dbReference>
<comment type="pathway">
    <text evidence="1 7">Carbohydrate degradation; pentose phosphate pathway; D-ribulose 5-phosphate from D-glucose 6-phosphate (oxidative stage): step 1/3.</text>
</comment>
<feature type="region of interest" description="Disordered" evidence="8">
    <location>
        <begin position="497"/>
        <end position="525"/>
    </location>
</feature>
<dbReference type="PROSITE" id="PS00069">
    <property type="entry name" value="G6P_DEHYDROGENASE"/>
    <property type="match status" value="1"/>
</dbReference>
<feature type="binding site" evidence="7">
    <location>
        <position position="374"/>
    </location>
    <ligand>
        <name>substrate</name>
    </ligand>
</feature>
<feature type="binding site" evidence="7">
    <location>
        <position position="211"/>
    </location>
    <ligand>
        <name>substrate</name>
    </ligand>
</feature>
<evidence type="ECO:0000313" key="11">
    <source>
        <dbReference type="EMBL" id="NNJ27337.1"/>
    </source>
</evidence>
<proteinExistence type="inferred from homology"/>
<comment type="caution">
    <text evidence="7">Lacks conserved residue(s) required for the propagation of feature annotation.</text>
</comment>
<evidence type="ECO:0000259" key="10">
    <source>
        <dbReference type="Pfam" id="PF02781"/>
    </source>
</evidence>
<feature type="domain" description="Glucose-6-phosphate dehydrogenase C-terminal" evidence="10">
    <location>
        <begin position="222"/>
        <end position="523"/>
    </location>
</feature>
<protein>
    <recommendedName>
        <fullName evidence="7">Glucose-6-phosphate 1-dehydrogenase</fullName>
        <shortName evidence="7">G6PD</shortName>
        <ecNumber evidence="7">1.1.1.49</ecNumber>
    </recommendedName>
</protein>
<feature type="binding site" evidence="7">
    <location>
        <position position="249"/>
    </location>
    <ligand>
        <name>substrate</name>
    </ligand>
</feature>
<dbReference type="InterPro" id="IPR001282">
    <property type="entry name" value="G6P_DH"/>
</dbReference>
<dbReference type="InterPro" id="IPR036291">
    <property type="entry name" value="NAD(P)-bd_dom_sf"/>
</dbReference>
<dbReference type="HAMAP" id="MF_00966">
    <property type="entry name" value="G6PD"/>
    <property type="match status" value="1"/>
</dbReference>
<dbReference type="Gene3D" id="3.30.360.10">
    <property type="entry name" value="Dihydrodipicolinate Reductase, domain 2"/>
    <property type="match status" value="1"/>
</dbReference>
<feature type="domain" description="Glucose-6-phosphate dehydrogenase NAD-binding" evidence="9">
    <location>
        <begin position="32"/>
        <end position="220"/>
    </location>
</feature>
<dbReference type="NCBIfam" id="TIGR00871">
    <property type="entry name" value="zwf"/>
    <property type="match status" value="1"/>
</dbReference>